<reference evidence="1" key="1">
    <citation type="journal article" date="2014" name="Int. J. Syst. Evol. Microbiol.">
        <title>Complete genome sequence of Corynebacterium casei LMG S-19264T (=DSM 44701T), isolated from a smear-ripened cheese.</title>
        <authorList>
            <consortium name="US DOE Joint Genome Institute (JGI-PGF)"/>
            <person name="Walter F."/>
            <person name="Albersmeier A."/>
            <person name="Kalinowski J."/>
            <person name="Ruckert C."/>
        </authorList>
    </citation>
    <scope>NUCLEOTIDE SEQUENCE</scope>
    <source>
        <strain evidence="1">CGMCC 4.7201</strain>
    </source>
</reference>
<evidence type="ECO:0000313" key="1">
    <source>
        <dbReference type="EMBL" id="GGO90612.1"/>
    </source>
</evidence>
<dbReference type="PANTHER" id="PTHR43422">
    <property type="entry name" value="THIAMINE THIAZOLE SYNTHASE"/>
    <property type="match status" value="1"/>
</dbReference>
<dbReference type="AlphaFoldDB" id="A0A917ZR41"/>
<dbReference type="SUPFAM" id="SSF51905">
    <property type="entry name" value="FAD/NAD(P)-binding domain"/>
    <property type="match status" value="1"/>
</dbReference>
<sequence>MDVRTAVVLGGSVAGLMAARVLSDHAESVVVVEADDLEAGGARPGAPQSVQLHALLDMGRTQIERWFPGLTAELVAGGAVASDGVRMRQYVDGALKVVVPGHELIGATRPFLEARIRRRVLALRNVRLVRGRAEGLRFTGRRVSGVRYLPVGDGADWDGGSGRECLTADFVVDATGRSSRLGAWLDKAGWQPPPLERMHIDLGYATALFRRGEELPDVSVAHSVESPPAPGQPQLDAGAMAEVEGGRWMAVLVAYADRRPTKDPEEFVARCARVRAAALREMVTRCEMLGDVAVHRVPDSRRRHFWDLRRFPAGLAAAGDAVASFNPVYGQGMASASLHASCLSAFLRSGAPLDEPAWGYFKRLRVVVDAAWQLSTLSDLAQPHVSGPYPPGYRVASWYGSRLLAASITDTELNRRFLDVINMREHPRLFTRPGTVWRVAARTLTSRARW</sequence>
<dbReference type="PANTHER" id="PTHR43422:SF3">
    <property type="entry name" value="THIAMINE THIAZOLE SYNTHASE"/>
    <property type="match status" value="1"/>
</dbReference>
<dbReference type="RefSeq" id="WP_229698541.1">
    <property type="nucleotide sequence ID" value="NZ_BMMS01000015.1"/>
</dbReference>
<comment type="caution">
    <text evidence="1">The sequence shown here is derived from an EMBL/GenBank/DDBJ whole genome shotgun (WGS) entry which is preliminary data.</text>
</comment>
<proteinExistence type="predicted"/>
<dbReference type="EMBL" id="BMMS01000015">
    <property type="protein sequence ID" value="GGO90612.1"/>
    <property type="molecule type" value="Genomic_DNA"/>
</dbReference>
<name>A0A917ZR41_9ACTN</name>
<dbReference type="Proteomes" id="UP000641932">
    <property type="component" value="Unassembled WGS sequence"/>
</dbReference>
<dbReference type="InterPro" id="IPR036188">
    <property type="entry name" value="FAD/NAD-bd_sf"/>
</dbReference>
<protein>
    <submittedName>
        <fullName evidence="1">Hydroxylase</fullName>
    </submittedName>
</protein>
<organism evidence="1 2">
    <name type="scientific">Wenjunlia tyrosinilytica</name>
    <dbReference type="NCBI Taxonomy" id="1544741"/>
    <lineage>
        <taxon>Bacteria</taxon>
        <taxon>Bacillati</taxon>
        <taxon>Actinomycetota</taxon>
        <taxon>Actinomycetes</taxon>
        <taxon>Kitasatosporales</taxon>
        <taxon>Streptomycetaceae</taxon>
        <taxon>Wenjunlia</taxon>
    </lineage>
</organism>
<gene>
    <name evidence="1" type="ORF">GCM10012280_36530</name>
</gene>
<keyword evidence="2" id="KW-1185">Reference proteome</keyword>
<dbReference type="Gene3D" id="3.50.50.60">
    <property type="entry name" value="FAD/NAD(P)-binding domain"/>
    <property type="match status" value="2"/>
</dbReference>
<evidence type="ECO:0000313" key="2">
    <source>
        <dbReference type="Proteomes" id="UP000641932"/>
    </source>
</evidence>
<reference evidence="1" key="2">
    <citation type="submission" date="2020-09" db="EMBL/GenBank/DDBJ databases">
        <authorList>
            <person name="Sun Q."/>
            <person name="Zhou Y."/>
        </authorList>
    </citation>
    <scope>NUCLEOTIDE SEQUENCE</scope>
    <source>
        <strain evidence="1">CGMCC 4.7201</strain>
    </source>
</reference>
<accession>A0A917ZR41</accession>